<evidence type="ECO:0000256" key="5">
    <source>
        <dbReference type="ARBA" id="ARBA00023136"/>
    </source>
</evidence>
<dbReference type="Proteomes" id="UP000094112">
    <property type="component" value="Unassembled WGS sequence"/>
</dbReference>
<feature type="transmembrane region" description="Helical" evidence="7">
    <location>
        <begin position="171"/>
        <end position="193"/>
    </location>
</feature>
<name>A0A1E3P952_WICAA</name>
<sequence length="309" mass="34650">MAGNEATLINKSSAGISITDHGSDWYWTCFSVFGLFALLHASIFIVFHKSSTQERRNKAMFHVGTLSSNAVLAFTYYTLASNLGYAPVAVEFNHIQIGDDTRQVFYARYIGWFLAYPGLLYTFELNSLAQNILSRTDYLQLFQTLFLQICSTEVLVLGLLIGSVVHSSYKWGYWTFGVASQLFMITIFFYHQFKTASTTSLITKLLVPFFSLCFILYPVCWGLSEGGNVIQPDSEGVFYGVLDLINFWLIPLALIFDSYKHGTVINEAHLPTRGDDVEKQTSPELRASGETEVGNQENPDEGALETQHA</sequence>
<feature type="transmembrane region" description="Helical" evidence="7">
    <location>
        <begin position="205"/>
        <end position="224"/>
    </location>
</feature>
<evidence type="ECO:0000313" key="8">
    <source>
        <dbReference type="EMBL" id="ODQ61482.1"/>
    </source>
</evidence>
<dbReference type="CDD" id="cd15239">
    <property type="entry name" value="7tm_YRO2_fungal-like"/>
    <property type="match status" value="1"/>
</dbReference>
<dbReference type="EMBL" id="KV454209">
    <property type="protein sequence ID" value="ODQ61482.1"/>
    <property type="molecule type" value="Genomic_DNA"/>
</dbReference>
<dbReference type="GO" id="GO:0005886">
    <property type="term" value="C:plasma membrane"/>
    <property type="evidence" value="ECO:0007669"/>
    <property type="project" value="EnsemblFungi"/>
</dbReference>
<dbReference type="GO" id="GO:0005783">
    <property type="term" value="C:endoplasmic reticulum"/>
    <property type="evidence" value="ECO:0007669"/>
    <property type="project" value="TreeGrafter"/>
</dbReference>
<dbReference type="InterPro" id="IPR001425">
    <property type="entry name" value="Arc/bac/fun_rhodopsins"/>
</dbReference>
<organism evidence="8 9">
    <name type="scientific">Wickerhamomyces anomalus (strain ATCC 58044 / CBS 1984 / NCYC 433 / NRRL Y-366-8)</name>
    <name type="common">Yeast</name>
    <name type="synonym">Hansenula anomala</name>
    <dbReference type="NCBI Taxonomy" id="683960"/>
    <lineage>
        <taxon>Eukaryota</taxon>
        <taxon>Fungi</taxon>
        <taxon>Dikarya</taxon>
        <taxon>Ascomycota</taxon>
        <taxon>Saccharomycotina</taxon>
        <taxon>Saccharomycetes</taxon>
        <taxon>Phaffomycetales</taxon>
        <taxon>Wickerhamomycetaceae</taxon>
        <taxon>Wickerhamomyces</taxon>
    </lineage>
</organism>
<evidence type="ECO:0000256" key="4">
    <source>
        <dbReference type="ARBA" id="ARBA00022989"/>
    </source>
</evidence>
<keyword evidence="5 7" id="KW-0472">Membrane</keyword>
<dbReference type="SUPFAM" id="SSF81321">
    <property type="entry name" value="Family A G protein-coupled receptor-like"/>
    <property type="match status" value="1"/>
</dbReference>
<feature type="transmembrane region" description="Helical" evidence="7">
    <location>
        <begin position="141"/>
        <end position="165"/>
    </location>
</feature>
<feature type="transmembrane region" description="Helical" evidence="7">
    <location>
        <begin position="59"/>
        <end position="79"/>
    </location>
</feature>
<dbReference type="AlphaFoldDB" id="A0A1E3P952"/>
<feature type="transmembrane region" description="Helical" evidence="7">
    <location>
        <begin position="109"/>
        <end position="129"/>
    </location>
</feature>
<feature type="transmembrane region" description="Helical" evidence="7">
    <location>
        <begin position="25"/>
        <end position="47"/>
    </location>
</feature>
<evidence type="ECO:0000313" key="9">
    <source>
        <dbReference type="Proteomes" id="UP000094112"/>
    </source>
</evidence>
<dbReference type="Pfam" id="PF01036">
    <property type="entry name" value="Bac_rhodopsin"/>
    <property type="match status" value="1"/>
</dbReference>
<keyword evidence="4 7" id="KW-1133">Transmembrane helix</keyword>
<gene>
    <name evidence="8" type="ORF">WICANDRAFT_78108</name>
</gene>
<dbReference type="Gene3D" id="1.20.1070.10">
    <property type="entry name" value="Rhodopsin 7-helix transmembrane proteins"/>
    <property type="match status" value="1"/>
</dbReference>
<evidence type="ECO:0000256" key="3">
    <source>
        <dbReference type="ARBA" id="ARBA00022692"/>
    </source>
</evidence>
<keyword evidence="9" id="KW-1185">Reference proteome</keyword>
<evidence type="ECO:0000256" key="7">
    <source>
        <dbReference type="SAM" id="Phobius"/>
    </source>
</evidence>
<evidence type="ECO:0000256" key="2">
    <source>
        <dbReference type="ARBA" id="ARBA00008130"/>
    </source>
</evidence>
<evidence type="ECO:0008006" key="10">
    <source>
        <dbReference type="Google" id="ProtNLM"/>
    </source>
</evidence>
<dbReference type="PANTHER" id="PTHR28286:SF1">
    <property type="entry name" value="30 KDA HEAT SHOCK PROTEIN-RELATED"/>
    <property type="match status" value="1"/>
</dbReference>
<feature type="region of interest" description="Disordered" evidence="6">
    <location>
        <begin position="274"/>
        <end position="309"/>
    </location>
</feature>
<feature type="transmembrane region" description="Helical" evidence="7">
    <location>
        <begin position="236"/>
        <end position="256"/>
    </location>
</feature>
<protein>
    <recommendedName>
        <fullName evidence="10">30 kDa heat shock protein</fullName>
    </recommendedName>
</protein>
<comment type="similarity">
    <text evidence="2">Belongs to the archaeal/bacterial/fungal opsin family.</text>
</comment>
<dbReference type="GeneID" id="30201907"/>
<accession>A0A1E3P952</accession>
<keyword evidence="3 7" id="KW-0812">Transmembrane</keyword>
<dbReference type="OrthoDB" id="536545at2759"/>
<evidence type="ECO:0000256" key="1">
    <source>
        <dbReference type="ARBA" id="ARBA00004141"/>
    </source>
</evidence>
<dbReference type="InterPro" id="IPR043476">
    <property type="entry name" value="Yro2-like_7TM"/>
</dbReference>
<proteinExistence type="inferred from homology"/>
<comment type="subcellular location">
    <subcellularLocation>
        <location evidence="1">Membrane</location>
        <topology evidence="1">Multi-pass membrane protein</topology>
    </subcellularLocation>
</comment>
<dbReference type="PANTHER" id="PTHR28286">
    <property type="match status" value="1"/>
</dbReference>
<evidence type="ECO:0000256" key="6">
    <source>
        <dbReference type="SAM" id="MobiDB-lite"/>
    </source>
</evidence>
<dbReference type="RefSeq" id="XP_019040689.1">
    <property type="nucleotide sequence ID" value="XM_019184661.1"/>
</dbReference>
<reference evidence="8 9" key="1">
    <citation type="journal article" date="2016" name="Proc. Natl. Acad. Sci. U.S.A.">
        <title>Comparative genomics of biotechnologically important yeasts.</title>
        <authorList>
            <person name="Riley R."/>
            <person name="Haridas S."/>
            <person name="Wolfe K.H."/>
            <person name="Lopes M.R."/>
            <person name="Hittinger C.T."/>
            <person name="Goeker M."/>
            <person name="Salamov A.A."/>
            <person name="Wisecaver J.H."/>
            <person name="Long T.M."/>
            <person name="Calvey C.H."/>
            <person name="Aerts A.L."/>
            <person name="Barry K.W."/>
            <person name="Choi C."/>
            <person name="Clum A."/>
            <person name="Coughlan A.Y."/>
            <person name="Deshpande S."/>
            <person name="Douglass A.P."/>
            <person name="Hanson S.J."/>
            <person name="Klenk H.-P."/>
            <person name="LaButti K.M."/>
            <person name="Lapidus A."/>
            <person name="Lindquist E.A."/>
            <person name="Lipzen A.M."/>
            <person name="Meier-Kolthoff J.P."/>
            <person name="Ohm R.A."/>
            <person name="Otillar R.P."/>
            <person name="Pangilinan J.L."/>
            <person name="Peng Y."/>
            <person name="Rokas A."/>
            <person name="Rosa C.A."/>
            <person name="Scheuner C."/>
            <person name="Sibirny A.A."/>
            <person name="Slot J.C."/>
            <person name="Stielow J.B."/>
            <person name="Sun H."/>
            <person name="Kurtzman C.P."/>
            <person name="Blackwell M."/>
            <person name="Grigoriev I.V."/>
            <person name="Jeffries T.W."/>
        </authorList>
    </citation>
    <scope>NUCLEOTIDE SEQUENCE [LARGE SCALE GENOMIC DNA]</scope>
    <source>
        <strain evidence="9">ATCC 58044 / CBS 1984 / NCYC 433 / NRRL Y-366-8</strain>
    </source>
</reference>
<dbReference type="SMART" id="SM01021">
    <property type="entry name" value="Bac_rhodopsin"/>
    <property type="match status" value="1"/>
</dbReference>